<keyword evidence="3" id="KW-1003">Cell membrane</keyword>
<reference evidence="24 25" key="1">
    <citation type="journal article" date="2019" name="Int. J. Syst. Evol. Microbiol.">
        <title>The Global Catalogue of Microorganisms (GCM) 10K type strain sequencing project: providing services to taxonomists for standard genome sequencing and annotation.</title>
        <authorList>
            <consortium name="The Broad Institute Genomics Platform"/>
            <consortium name="The Broad Institute Genome Sequencing Center for Infectious Disease"/>
            <person name="Wu L."/>
            <person name="Ma J."/>
        </authorList>
    </citation>
    <scope>NUCLEOTIDE SEQUENCE [LARGE SCALE GENOMIC DNA]</scope>
    <source>
        <strain evidence="24 25">JCM 10977</strain>
    </source>
</reference>
<dbReference type="NCBIfam" id="TIGR02614">
    <property type="entry name" value="ftsW"/>
    <property type="match status" value="1"/>
</dbReference>
<comment type="caution">
    <text evidence="24">The sequence shown here is derived from an EMBL/GenBank/DDBJ whole genome shotgun (WGS) entry which is preliminary data.</text>
</comment>
<evidence type="ECO:0000256" key="21">
    <source>
        <dbReference type="ARBA" id="ARBA00049966"/>
    </source>
</evidence>
<comment type="function">
    <text evidence="21">Peptidoglycan polymerase that is essential for cell division.</text>
</comment>
<comment type="pathway">
    <text evidence="2">Cell wall biogenesis; peptidoglycan biosynthesis.</text>
</comment>
<comment type="similarity">
    <text evidence="16">Belongs to the SEDS family. FtsW subfamily.</text>
</comment>
<evidence type="ECO:0000256" key="6">
    <source>
        <dbReference type="ARBA" id="ARBA00022679"/>
    </source>
</evidence>
<dbReference type="PANTHER" id="PTHR30474">
    <property type="entry name" value="CELL CYCLE PROTEIN"/>
    <property type="match status" value="1"/>
</dbReference>
<evidence type="ECO:0000256" key="10">
    <source>
        <dbReference type="ARBA" id="ARBA00022989"/>
    </source>
</evidence>
<feature type="transmembrane region" description="Helical" evidence="23">
    <location>
        <begin position="222"/>
        <end position="239"/>
    </location>
</feature>
<keyword evidence="11 23" id="KW-0472">Membrane</keyword>
<evidence type="ECO:0000256" key="19">
    <source>
        <dbReference type="ARBA" id="ARBA00044770"/>
    </source>
</evidence>
<evidence type="ECO:0000256" key="12">
    <source>
        <dbReference type="ARBA" id="ARBA00023306"/>
    </source>
</evidence>
<keyword evidence="6" id="KW-0808">Transferase</keyword>
<dbReference type="PROSITE" id="PS00428">
    <property type="entry name" value="FTSW_RODA_SPOVE"/>
    <property type="match status" value="1"/>
</dbReference>
<feature type="transmembrane region" description="Helical" evidence="23">
    <location>
        <begin position="348"/>
        <end position="368"/>
    </location>
</feature>
<evidence type="ECO:0000256" key="2">
    <source>
        <dbReference type="ARBA" id="ARBA00004752"/>
    </source>
</evidence>
<dbReference type="EMBL" id="BAAAHK010000006">
    <property type="protein sequence ID" value="GAA0937858.1"/>
    <property type="molecule type" value="Genomic_DNA"/>
</dbReference>
<feature type="transmembrane region" description="Helical" evidence="23">
    <location>
        <begin position="79"/>
        <end position="96"/>
    </location>
</feature>
<feature type="transmembrane region" description="Helical" evidence="23">
    <location>
        <begin position="108"/>
        <end position="127"/>
    </location>
</feature>
<evidence type="ECO:0000256" key="1">
    <source>
        <dbReference type="ARBA" id="ARBA00004651"/>
    </source>
</evidence>
<comment type="catalytic activity">
    <reaction evidence="20">
        <text>[GlcNAc-(1-&gt;4)-Mur2Ac(oyl-L-Ala-gamma-D-Glu-L-Lys-D-Ala-D-Ala)](n)-di-trans,octa-cis-undecaprenyl diphosphate + beta-D-GlcNAc-(1-&gt;4)-Mur2Ac(oyl-L-Ala-gamma-D-Glu-L-Lys-D-Ala-D-Ala)-di-trans,octa-cis-undecaprenyl diphosphate = [GlcNAc-(1-&gt;4)-Mur2Ac(oyl-L-Ala-gamma-D-Glu-L-Lys-D-Ala-D-Ala)](n+1)-di-trans,octa-cis-undecaprenyl diphosphate + di-trans,octa-cis-undecaprenyl diphosphate + H(+)</text>
        <dbReference type="Rhea" id="RHEA:23708"/>
        <dbReference type="Rhea" id="RHEA-COMP:9602"/>
        <dbReference type="Rhea" id="RHEA-COMP:9603"/>
        <dbReference type="ChEBI" id="CHEBI:15378"/>
        <dbReference type="ChEBI" id="CHEBI:58405"/>
        <dbReference type="ChEBI" id="CHEBI:60033"/>
        <dbReference type="ChEBI" id="CHEBI:78435"/>
        <dbReference type="EC" id="2.4.99.28"/>
    </reaction>
</comment>
<sequence>MTTITDQPGGPSKGQSKDRTAATERPWLAAIKDVLDRPLTSYHILLGATGLLLVLGLLMVLSASSVLSYRANQGNQYAIFYRQLIWVGVGLPMAYVASRMTPRHFRMLAYIALLGSVFMLVLTYVPGLGVGVKGNTNWLNLGGPLQLQPSEFAKLALVMWCADLYARKQKLLTQWKHLLVPMVPVCGLVIALVVGQHDLGTALVLMAVMIGMIWIVGAPTRLFVATIVVVGTIAAYFVTTAQHRMDRLLNFTNPLADPGGVGWQAYHSFYALSTGGWWGVGIGNSRQKWGNLPEAHTDFIFSVIGEELGLIGSLTVLALFLMLAYVGVRIATRNSDPFVRYASAGITVWLMAQTLVNLGAVIGLLPIVGIPLPLLSYGGSALLPTLIAIGMLLSFAKAEPGAQAALKEIRRPRFGWMSSWRTPGRTGRENTRER</sequence>
<evidence type="ECO:0000256" key="4">
    <source>
        <dbReference type="ARBA" id="ARBA00022618"/>
    </source>
</evidence>
<evidence type="ECO:0000256" key="15">
    <source>
        <dbReference type="ARBA" id="ARBA00033270"/>
    </source>
</evidence>
<keyword evidence="10 23" id="KW-1133">Transmembrane helix</keyword>
<dbReference type="EC" id="2.4.99.28" evidence="19"/>
<feature type="transmembrane region" description="Helical" evidence="23">
    <location>
        <begin position="178"/>
        <end position="194"/>
    </location>
</feature>
<evidence type="ECO:0000256" key="18">
    <source>
        <dbReference type="ARBA" id="ARBA00041418"/>
    </source>
</evidence>
<feature type="region of interest" description="Disordered" evidence="22">
    <location>
        <begin position="1"/>
        <end position="21"/>
    </location>
</feature>
<feature type="transmembrane region" description="Helical" evidence="23">
    <location>
        <begin position="374"/>
        <end position="396"/>
    </location>
</feature>
<name>A0ABN1Q550_9ACTN</name>
<organism evidence="24 25">
    <name type="scientific">Kribbella koreensis</name>
    <dbReference type="NCBI Taxonomy" id="57909"/>
    <lineage>
        <taxon>Bacteria</taxon>
        <taxon>Bacillati</taxon>
        <taxon>Actinomycetota</taxon>
        <taxon>Actinomycetes</taxon>
        <taxon>Propionibacteriales</taxon>
        <taxon>Kribbellaceae</taxon>
        <taxon>Kribbella</taxon>
    </lineage>
</organism>
<keyword evidence="8" id="KW-0133">Cell shape</keyword>
<evidence type="ECO:0000256" key="3">
    <source>
        <dbReference type="ARBA" id="ARBA00022475"/>
    </source>
</evidence>
<evidence type="ECO:0000256" key="13">
    <source>
        <dbReference type="ARBA" id="ARBA00023316"/>
    </source>
</evidence>
<dbReference type="Pfam" id="PF01098">
    <property type="entry name" value="FTSW_RODA_SPOVE"/>
    <property type="match status" value="1"/>
</dbReference>
<protein>
    <recommendedName>
        <fullName evidence="17">Probable peptidoglycan glycosyltransferase FtsW</fullName>
        <ecNumber evidence="19">2.4.99.28</ecNumber>
    </recommendedName>
    <alternativeName>
        <fullName evidence="18">Cell division protein FtsW</fullName>
    </alternativeName>
    <alternativeName>
        <fullName evidence="15">Cell wall polymerase</fullName>
    </alternativeName>
    <alternativeName>
        <fullName evidence="14">Peptidoglycan polymerase</fullName>
    </alternativeName>
</protein>
<dbReference type="RefSeq" id="WP_343968501.1">
    <property type="nucleotide sequence ID" value="NZ_BAAAHK010000006.1"/>
</dbReference>
<evidence type="ECO:0000256" key="8">
    <source>
        <dbReference type="ARBA" id="ARBA00022960"/>
    </source>
</evidence>
<dbReference type="PANTHER" id="PTHR30474:SF2">
    <property type="entry name" value="PEPTIDOGLYCAN GLYCOSYLTRANSFERASE FTSW-RELATED"/>
    <property type="match status" value="1"/>
</dbReference>
<feature type="transmembrane region" description="Helical" evidence="23">
    <location>
        <begin position="44"/>
        <end position="67"/>
    </location>
</feature>
<evidence type="ECO:0000256" key="14">
    <source>
        <dbReference type="ARBA" id="ARBA00032370"/>
    </source>
</evidence>
<evidence type="ECO:0000313" key="24">
    <source>
        <dbReference type="EMBL" id="GAA0937858.1"/>
    </source>
</evidence>
<feature type="transmembrane region" description="Helical" evidence="23">
    <location>
        <begin position="200"/>
        <end position="217"/>
    </location>
</feature>
<evidence type="ECO:0000256" key="11">
    <source>
        <dbReference type="ARBA" id="ARBA00023136"/>
    </source>
</evidence>
<dbReference type="InterPro" id="IPR001182">
    <property type="entry name" value="FtsW/RodA"/>
</dbReference>
<feature type="transmembrane region" description="Helical" evidence="23">
    <location>
        <begin position="308"/>
        <end position="328"/>
    </location>
</feature>
<dbReference type="InterPro" id="IPR013437">
    <property type="entry name" value="FtsW"/>
</dbReference>
<evidence type="ECO:0000256" key="23">
    <source>
        <dbReference type="SAM" id="Phobius"/>
    </source>
</evidence>
<keyword evidence="25" id="KW-1185">Reference proteome</keyword>
<keyword evidence="9" id="KW-0573">Peptidoglycan synthesis</keyword>
<evidence type="ECO:0000256" key="22">
    <source>
        <dbReference type="SAM" id="MobiDB-lite"/>
    </source>
</evidence>
<keyword evidence="4" id="KW-0132">Cell division</keyword>
<proteinExistence type="inferred from homology"/>
<keyword evidence="13" id="KW-0961">Cell wall biogenesis/degradation</keyword>
<evidence type="ECO:0000256" key="5">
    <source>
        <dbReference type="ARBA" id="ARBA00022676"/>
    </source>
</evidence>
<gene>
    <name evidence="24" type="primary">ftsW</name>
    <name evidence="24" type="ORF">GCM10009554_26390</name>
</gene>
<keyword evidence="5" id="KW-0328">Glycosyltransferase</keyword>
<evidence type="ECO:0000256" key="20">
    <source>
        <dbReference type="ARBA" id="ARBA00049902"/>
    </source>
</evidence>
<evidence type="ECO:0000256" key="17">
    <source>
        <dbReference type="ARBA" id="ARBA00041185"/>
    </source>
</evidence>
<keyword evidence="12" id="KW-0131">Cell cycle</keyword>
<accession>A0ABN1Q550</accession>
<dbReference type="Proteomes" id="UP001500542">
    <property type="component" value="Unassembled WGS sequence"/>
</dbReference>
<keyword evidence="7 23" id="KW-0812">Transmembrane</keyword>
<evidence type="ECO:0000256" key="7">
    <source>
        <dbReference type="ARBA" id="ARBA00022692"/>
    </source>
</evidence>
<evidence type="ECO:0000313" key="25">
    <source>
        <dbReference type="Proteomes" id="UP001500542"/>
    </source>
</evidence>
<evidence type="ECO:0000256" key="16">
    <source>
        <dbReference type="ARBA" id="ARBA00038053"/>
    </source>
</evidence>
<dbReference type="InterPro" id="IPR018365">
    <property type="entry name" value="Cell_cycle_FtsW-rel_CS"/>
</dbReference>
<comment type="subcellular location">
    <subcellularLocation>
        <location evidence="1">Cell membrane</location>
        <topology evidence="1">Multi-pass membrane protein</topology>
    </subcellularLocation>
</comment>
<evidence type="ECO:0000256" key="9">
    <source>
        <dbReference type="ARBA" id="ARBA00022984"/>
    </source>
</evidence>